<dbReference type="SMART" id="SM00316">
    <property type="entry name" value="S1"/>
    <property type="match status" value="1"/>
</dbReference>
<evidence type="ECO:0000313" key="16">
    <source>
        <dbReference type="EMBL" id="CAE7202750.1"/>
    </source>
</evidence>
<dbReference type="InterPro" id="IPR040072">
    <property type="entry name" value="Methyltransferase_A"/>
</dbReference>
<dbReference type="InterPro" id="IPR003029">
    <property type="entry name" value="S1_domain"/>
</dbReference>
<dbReference type="InterPro" id="IPR035917">
    <property type="entry name" value="YjbQ-like_sf"/>
</dbReference>
<organism evidence="16 17">
    <name type="scientific">Symbiodinium pilosum</name>
    <name type="common">Dinoflagellate</name>
    <dbReference type="NCBI Taxonomy" id="2952"/>
    <lineage>
        <taxon>Eukaryota</taxon>
        <taxon>Sar</taxon>
        <taxon>Alveolata</taxon>
        <taxon>Dinophyceae</taxon>
        <taxon>Suessiales</taxon>
        <taxon>Symbiodiniaceae</taxon>
        <taxon>Symbiodinium</taxon>
    </lineage>
</organism>
<dbReference type="Gene3D" id="2.40.50.140">
    <property type="entry name" value="Nucleic acid-binding proteins"/>
    <property type="match status" value="1"/>
</dbReference>
<name>A0A812JGW3_SYMPI</name>
<dbReference type="GO" id="GO:0051539">
    <property type="term" value="F:4 iron, 4 sulfur cluster binding"/>
    <property type="evidence" value="ECO:0007669"/>
    <property type="project" value="UniProtKB-KW"/>
</dbReference>
<keyword evidence="11" id="KW-0411">Iron-sulfur</keyword>
<reference evidence="16" key="1">
    <citation type="submission" date="2021-02" db="EMBL/GenBank/DDBJ databases">
        <authorList>
            <person name="Dougan E. K."/>
            <person name="Rhodes N."/>
            <person name="Thang M."/>
            <person name="Chan C."/>
        </authorList>
    </citation>
    <scope>NUCLEOTIDE SEQUENCE</scope>
</reference>
<dbReference type="EMBL" id="CAJNIZ010001914">
    <property type="protein sequence ID" value="CAE7202750.1"/>
    <property type="molecule type" value="Genomic_DNA"/>
</dbReference>
<evidence type="ECO:0000256" key="10">
    <source>
        <dbReference type="ARBA" id="ARBA00023004"/>
    </source>
</evidence>
<keyword evidence="10" id="KW-0408">Iron</keyword>
<feature type="region of interest" description="Disordered" evidence="12">
    <location>
        <begin position="1032"/>
        <end position="1053"/>
    </location>
</feature>
<keyword evidence="6" id="KW-0489">Methyltransferase</keyword>
<dbReference type="InterPro" id="IPR020846">
    <property type="entry name" value="MFS_dom"/>
</dbReference>
<evidence type="ECO:0000256" key="7">
    <source>
        <dbReference type="ARBA" id="ARBA00022679"/>
    </source>
</evidence>
<dbReference type="GO" id="GO:0005737">
    <property type="term" value="C:cytoplasm"/>
    <property type="evidence" value="ECO:0007669"/>
    <property type="project" value="UniProtKB-SubCell"/>
</dbReference>
<dbReference type="SFLD" id="SFLDG01062">
    <property type="entry name" value="methyltransferase_(Class_A)"/>
    <property type="match status" value="1"/>
</dbReference>
<feature type="domain" description="Radical SAM core" evidence="15">
    <location>
        <begin position="309"/>
        <end position="547"/>
    </location>
</feature>
<dbReference type="SUPFAM" id="SSF111038">
    <property type="entry name" value="YjbQ-like"/>
    <property type="match status" value="2"/>
</dbReference>
<dbReference type="PROSITE" id="PS51918">
    <property type="entry name" value="RADICAL_SAM"/>
    <property type="match status" value="1"/>
</dbReference>
<gene>
    <name evidence="16" type="primary">rlmN</name>
    <name evidence="16" type="ORF">SPIL2461_LOCUS1865</name>
</gene>
<evidence type="ECO:0000256" key="6">
    <source>
        <dbReference type="ARBA" id="ARBA00022603"/>
    </source>
</evidence>
<dbReference type="GO" id="GO:0030488">
    <property type="term" value="P:tRNA methylation"/>
    <property type="evidence" value="ECO:0007669"/>
    <property type="project" value="TreeGrafter"/>
</dbReference>
<proteinExistence type="predicted"/>
<dbReference type="Pfam" id="PF07690">
    <property type="entry name" value="MFS_1"/>
    <property type="match status" value="1"/>
</dbReference>
<dbReference type="GO" id="GO:0016020">
    <property type="term" value="C:membrane"/>
    <property type="evidence" value="ECO:0007669"/>
    <property type="project" value="UniProtKB-SubCell"/>
</dbReference>
<dbReference type="PANTHER" id="PTHR30544:SF8">
    <property type="entry name" value="RADICAL SAM SUPERFAMILY PROTEIN"/>
    <property type="match status" value="1"/>
</dbReference>
<dbReference type="Gene3D" id="3.20.20.70">
    <property type="entry name" value="Aldolase class I"/>
    <property type="match status" value="1"/>
</dbReference>
<dbReference type="PANTHER" id="PTHR30544">
    <property type="entry name" value="23S RRNA METHYLTRANSFERASE"/>
    <property type="match status" value="1"/>
</dbReference>
<dbReference type="InterPro" id="IPR004383">
    <property type="entry name" value="rRNA_lsu_MTrfase_RlmN/Cfr"/>
</dbReference>
<dbReference type="SUPFAM" id="SSF103473">
    <property type="entry name" value="MFS general substrate transporter"/>
    <property type="match status" value="1"/>
</dbReference>
<evidence type="ECO:0000313" key="17">
    <source>
        <dbReference type="Proteomes" id="UP000649617"/>
    </source>
</evidence>
<dbReference type="SUPFAM" id="SSF50249">
    <property type="entry name" value="Nucleic acid-binding proteins"/>
    <property type="match status" value="1"/>
</dbReference>
<dbReference type="InterPro" id="IPR012340">
    <property type="entry name" value="NA-bd_OB-fold"/>
</dbReference>
<evidence type="ECO:0000259" key="13">
    <source>
        <dbReference type="PROSITE" id="PS50126"/>
    </source>
</evidence>
<dbReference type="OrthoDB" id="10255963at2759"/>
<feature type="domain" description="Major facilitator superfamily (MFS) profile" evidence="14">
    <location>
        <begin position="842"/>
        <end position="1259"/>
    </location>
</feature>
<dbReference type="GO" id="GO:0008173">
    <property type="term" value="F:RNA methyltransferase activity"/>
    <property type="evidence" value="ECO:0007669"/>
    <property type="project" value="InterPro"/>
</dbReference>
<keyword evidence="8" id="KW-0949">S-adenosyl-L-methionine</keyword>
<dbReference type="Pfam" id="PF04055">
    <property type="entry name" value="Radical_SAM"/>
    <property type="match status" value="1"/>
</dbReference>
<dbReference type="CDD" id="cd01335">
    <property type="entry name" value="Radical_SAM"/>
    <property type="match status" value="1"/>
</dbReference>
<dbReference type="SFLD" id="SFLDS00029">
    <property type="entry name" value="Radical_SAM"/>
    <property type="match status" value="1"/>
</dbReference>
<keyword evidence="5" id="KW-0963">Cytoplasm</keyword>
<feature type="domain" description="S1 motif" evidence="13">
    <location>
        <begin position="72"/>
        <end position="141"/>
    </location>
</feature>
<evidence type="ECO:0000256" key="9">
    <source>
        <dbReference type="ARBA" id="ARBA00022723"/>
    </source>
</evidence>
<keyword evidence="4" id="KW-0004">4Fe-4S</keyword>
<evidence type="ECO:0000256" key="2">
    <source>
        <dbReference type="ARBA" id="ARBA00004141"/>
    </source>
</evidence>
<dbReference type="InterPro" id="IPR011701">
    <property type="entry name" value="MFS"/>
</dbReference>
<dbReference type="Pfam" id="PF01894">
    <property type="entry name" value="YjbQ"/>
    <property type="match status" value="2"/>
</dbReference>
<dbReference type="Gene3D" id="2.60.120.460">
    <property type="entry name" value="YjbQ-like"/>
    <property type="match status" value="2"/>
</dbReference>
<dbReference type="InterPro" id="IPR001602">
    <property type="entry name" value="UPF0047_YjbQ-like"/>
</dbReference>
<dbReference type="GO" id="GO:0022857">
    <property type="term" value="F:transmembrane transporter activity"/>
    <property type="evidence" value="ECO:0007669"/>
    <property type="project" value="InterPro"/>
</dbReference>
<evidence type="ECO:0000256" key="4">
    <source>
        <dbReference type="ARBA" id="ARBA00022485"/>
    </source>
</evidence>
<keyword evidence="17" id="KW-1185">Reference proteome</keyword>
<comment type="subcellular location">
    <subcellularLocation>
        <location evidence="3">Cytoplasm</location>
    </subcellularLocation>
    <subcellularLocation>
        <location evidence="2">Membrane</location>
        <topology evidence="2">Multi-pass membrane protein</topology>
    </subcellularLocation>
</comment>
<dbReference type="PROSITE" id="PS50126">
    <property type="entry name" value="S1"/>
    <property type="match status" value="1"/>
</dbReference>
<protein>
    <submittedName>
        <fullName evidence="16">RlmN protein</fullName>
    </submittedName>
</protein>
<evidence type="ECO:0000256" key="5">
    <source>
        <dbReference type="ARBA" id="ARBA00022490"/>
    </source>
</evidence>
<comment type="cofactor">
    <cofactor evidence="1">
        <name>[4Fe-4S] cluster</name>
        <dbReference type="ChEBI" id="CHEBI:49883"/>
    </cofactor>
</comment>
<dbReference type="GO" id="GO:0046872">
    <property type="term" value="F:metal ion binding"/>
    <property type="evidence" value="ECO:0007669"/>
    <property type="project" value="UniProtKB-KW"/>
</dbReference>
<feature type="compositionally biased region" description="Low complexity" evidence="12">
    <location>
        <begin position="1032"/>
        <end position="1044"/>
    </location>
</feature>
<dbReference type="SUPFAM" id="SSF102114">
    <property type="entry name" value="Radical SAM enzymes"/>
    <property type="match status" value="1"/>
</dbReference>
<evidence type="ECO:0000256" key="1">
    <source>
        <dbReference type="ARBA" id="ARBA00001966"/>
    </source>
</evidence>
<dbReference type="SFLD" id="SFLDF00275">
    <property type="entry name" value="adenosine_C2_methyltransferase"/>
    <property type="match status" value="1"/>
</dbReference>
<dbReference type="Proteomes" id="UP000649617">
    <property type="component" value="Unassembled WGS sequence"/>
</dbReference>
<dbReference type="InterPro" id="IPR036259">
    <property type="entry name" value="MFS_trans_sf"/>
</dbReference>
<dbReference type="Gene3D" id="1.20.1250.20">
    <property type="entry name" value="MFS general substrate transporter like domains"/>
    <property type="match status" value="1"/>
</dbReference>
<keyword evidence="9" id="KW-0479">Metal-binding</keyword>
<evidence type="ECO:0000256" key="12">
    <source>
        <dbReference type="SAM" id="MobiDB-lite"/>
    </source>
</evidence>
<keyword evidence="7" id="KW-0808">Transferase</keyword>
<evidence type="ECO:0000256" key="11">
    <source>
        <dbReference type="ARBA" id="ARBA00023014"/>
    </source>
</evidence>
<sequence>MRAKALRARAPGGRIAVAVVAAAASILAVLAGRCFSWSHNRPVTADEGPPLPAVQPKVSLGLKDASKTVQVGDEVRGFVREAWRSFVFVDIGAERDARLELSEIEDGFPGASPKVIFERQHMVQARVLEVGDNGAIFLTRRSGDLTRPPRLYKQDVNRDPEMLESLPTGITFSGQECDVAGMRTGLRAGLAVPGGLWNKRRFESVAGSVLDMKCLERVSLSGCQKNIWNHLVKHAEFYSRNQDNWNLALDWGPASEVLKATQNSGCGLASRVLRSEGGASFGGGKLLISLPSRLQIETAIIVPKTRASEPIQGTICASSQGGCAMACRFCDTGLIRQQGDSRGINLPAWAILEQVLHAEAWLQREGSQRASNVVFMGMGEPLLNYTNVLEAARMLLSSGHKVTLSTVGVAPQIRKLAKEAPPGLNLALSLHAPTQELREKLLPVASKSWSLVEVFSGVREYEAATGTGVLLEYILIRDVNDGDEQASALAEAVVRERLRCAGINLIPYNPTTAGAASGYEPPSDFSCKRFRDKLRSLGAPNVTIRFSTKLGRSWSAACGQLGVNENADPDVRTDHLAAIPRLHPPGAAQSLLFRKSLTLPCSSGRFSMGTWQGIYLIDLRSGGCTDPVEVEVTYRASTQREEFSVMAAARNATQLEAEIVKRLPAEAGALVVHEKHTSASLSIGTGNVEPVMDQVIPEKWHYEFFQHTMEGPDDMTGHLKCSLLGCSATVPVLEGMPLAPVRLNEHRDSGGYGVGHQRRISLDHLSASKESFELQVSGTSEIGSELAKRGGELVSVLALEGRGGLLMGSRDAVESFQVPDEAVLSRMKGRNAAASAESQHFMLMLRATASAISCAGIATLQARQLLITQTASPLGDAAVVQATSGLATAYSLGSVAEFFLSPVFGKMSDRFGRKPILLFFMIGPAIMRTLCALVEQPVARIRWLDFASARAIGIQPFMGMCGTMITDVFTVDAQPAARAQLAASQAFGNILGNYLSGWWNARAGPRSTYLCTAAAPLLSLAFASACLPETNREAGGSSSREGGSVPTSPKTVARGKKNPYATLLLDPECCLLAGALGLYEFMNYPPMNSVAILLMKERLNWGPLEAGRFASGHALAGFCGSMLAGRLIQFFGKRLYVSVTNLLTSVAYFTWAVSKTGPGLVACLLPLCFGTGGNTVLLTRFVERAVQLGLSRGEAMGVMSAIGAMGRMAAPQLFTRLWLRAVAQKGRPRALPLGAPMLSVAAIALIQELLYRSSLLVRST</sequence>
<dbReference type="InterPro" id="IPR013785">
    <property type="entry name" value="Aldolase_TIM"/>
</dbReference>
<comment type="caution">
    <text evidence="16">The sequence shown here is derived from an EMBL/GenBank/DDBJ whole genome shotgun (WGS) entry which is preliminary data.</text>
</comment>
<evidence type="ECO:0000259" key="15">
    <source>
        <dbReference type="PROSITE" id="PS51918"/>
    </source>
</evidence>
<dbReference type="GO" id="GO:0003676">
    <property type="term" value="F:nucleic acid binding"/>
    <property type="evidence" value="ECO:0007669"/>
    <property type="project" value="InterPro"/>
</dbReference>
<dbReference type="AlphaFoldDB" id="A0A812JGW3"/>
<evidence type="ECO:0000256" key="3">
    <source>
        <dbReference type="ARBA" id="ARBA00004496"/>
    </source>
</evidence>
<evidence type="ECO:0000259" key="14">
    <source>
        <dbReference type="PROSITE" id="PS50850"/>
    </source>
</evidence>
<dbReference type="PROSITE" id="PS50850">
    <property type="entry name" value="MFS"/>
    <property type="match status" value="1"/>
</dbReference>
<dbReference type="InterPro" id="IPR058240">
    <property type="entry name" value="rSAM_sf"/>
</dbReference>
<accession>A0A812JGW3</accession>
<dbReference type="InterPro" id="IPR007197">
    <property type="entry name" value="rSAM"/>
</dbReference>
<evidence type="ECO:0000256" key="8">
    <source>
        <dbReference type="ARBA" id="ARBA00022691"/>
    </source>
</evidence>
<dbReference type="GO" id="GO:0070475">
    <property type="term" value="P:rRNA base methylation"/>
    <property type="evidence" value="ECO:0007669"/>
    <property type="project" value="TreeGrafter"/>
</dbReference>